<feature type="region of interest" description="Disordered" evidence="1">
    <location>
        <begin position="1"/>
        <end position="25"/>
    </location>
</feature>
<gene>
    <name evidence="2" type="ORF">HHK36_013579</name>
</gene>
<keyword evidence="3" id="KW-1185">Reference proteome</keyword>
<sequence length="89" mass="9858">MSSAGQQGDMPHPPPLEGGEGEQIKNACRRPRNLGVDSNTYGQPCNDVECALARFIGLLIRDPNLVDINVKDWRKVLTTGRKCYMTPFV</sequence>
<protein>
    <submittedName>
        <fullName evidence="2">Uncharacterized protein</fullName>
    </submittedName>
</protein>
<dbReference type="EMBL" id="JABCRI010000009">
    <property type="protein sequence ID" value="KAF8400282.1"/>
    <property type="molecule type" value="Genomic_DNA"/>
</dbReference>
<reference evidence="2 3" key="1">
    <citation type="submission" date="2020-04" db="EMBL/GenBank/DDBJ databases">
        <title>Plant Genome Project.</title>
        <authorList>
            <person name="Zhang R.-G."/>
        </authorList>
    </citation>
    <scope>NUCLEOTIDE SEQUENCE [LARGE SCALE GENOMIC DNA]</scope>
    <source>
        <strain evidence="2">YNK0</strain>
        <tissue evidence="2">Leaf</tissue>
    </source>
</reference>
<name>A0A834ZDR4_TETSI</name>
<evidence type="ECO:0000313" key="3">
    <source>
        <dbReference type="Proteomes" id="UP000655225"/>
    </source>
</evidence>
<organism evidence="2 3">
    <name type="scientific">Tetracentron sinense</name>
    <name type="common">Spur-leaf</name>
    <dbReference type="NCBI Taxonomy" id="13715"/>
    <lineage>
        <taxon>Eukaryota</taxon>
        <taxon>Viridiplantae</taxon>
        <taxon>Streptophyta</taxon>
        <taxon>Embryophyta</taxon>
        <taxon>Tracheophyta</taxon>
        <taxon>Spermatophyta</taxon>
        <taxon>Magnoliopsida</taxon>
        <taxon>Trochodendrales</taxon>
        <taxon>Trochodendraceae</taxon>
        <taxon>Tetracentron</taxon>
    </lineage>
</organism>
<evidence type="ECO:0000313" key="2">
    <source>
        <dbReference type="EMBL" id="KAF8400282.1"/>
    </source>
</evidence>
<accession>A0A834ZDR4</accession>
<evidence type="ECO:0000256" key="1">
    <source>
        <dbReference type="SAM" id="MobiDB-lite"/>
    </source>
</evidence>
<dbReference type="Proteomes" id="UP000655225">
    <property type="component" value="Unassembled WGS sequence"/>
</dbReference>
<dbReference type="AlphaFoldDB" id="A0A834ZDR4"/>
<proteinExistence type="predicted"/>
<comment type="caution">
    <text evidence="2">The sequence shown here is derived from an EMBL/GenBank/DDBJ whole genome shotgun (WGS) entry which is preliminary data.</text>
</comment>